<proteinExistence type="predicted"/>
<keyword evidence="5" id="KW-1185">Reference proteome</keyword>
<organism evidence="4 5">
    <name type="scientific">Trapa incisa</name>
    <dbReference type="NCBI Taxonomy" id="236973"/>
    <lineage>
        <taxon>Eukaryota</taxon>
        <taxon>Viridiplantae</taxon>
        <taxon>Streptophyta</taxon>
        <taxon>Embryophyta</taxon>
        <taxon>Tracheophyta</taxon>
        <taxon>Spermatophyta</taxon>
        <taxon>Magnoliopsida</taxon>
        <taxon>eudicotyledons</taxon>
        <taxon>Gunneridae</taxon>
        <taxon>Pentapetalae</taxon>
        <taxon>rosids</taxon>
        <taxon>malvids</taxon>
        <taxon>Myrtales</taxon>
        <taxon>Lythraceae</taxon>
        <taxon>Trapa</taxon>
    </lineage>
</organism>
<dbReference type="PROSITE" id="PS50157">
    <property type="entry name" value="ZINC_FINGER_C2H2_2"/>
    <property type="match status" value="4"/>
</dbReference>
<accession>A0AAN7GCX1</accession>
<keyword evidence="1" id="KW-0479">Metal-binding</keyword>
<feature type="domain" description="C2H2-type" evidence="3">
    <location>
        <begin position="397"/>
        <end position="419"/>
    </location>
</feature>
<evidence type="ECO:0000259" key="3">
    <source>
        <dbReference type="PROSITE" id="PS50157"/>
    </source>
</evidence>
<feature type="domain" description="C2H2-type" evidence="3">
    <location>
        <begin position="13"/>
        <end position="35"/>
    </location>
</feature>
<comment type="caution">
    <text evidence="4">The sequence shown here is derived from an EMBL/GenBank/DDBJ whole genome shotgun (WGS) entry which is preliminary data.</text>
</comment>
<feature type="region of interest" description="Disordered" evidence="2">
    <location>
        <begin position="113"/>
        <end position="152"/>
    </location>
</feature>
<gene>
    <name evidence="4" type="ORF">SAY87_024991</name>
</gene>
<sequence>MEKDQDMAAVTKYICKFCHKSYPCGKSLGGHLRSHRIGINLNDDGCNRASEIGGSSSYSLRMNPRKTRRFEDSSSVAVFHQIGYSNVCKECGKGFQSLKALCGHMACHSEKASSDHRSEKDDCSDEGQDVTDQPGEGTKQVTASSQTDQSNEYSYVSEIEQEQQEELAKCLMMLSRDDCSRKVSNSTGSLVIESKSSPIRIRIRAGEGLKSVSGLSGNMEMKNLQKRKLKSTEVLVDASEHVSNCPRYVDKNHYSDSFIDEHSKTNEFPEQMKAMDIKDAVHLERKHHKRIQYRNEPAASSKRACNEPKLSEDGSSCAGRLDSTLNGGKQKHQCDICDKIFYSRKALAGHKSASSCHRKVKTFHPSEPSGDVNKLWGSKNMSGYLKNKLGSRKSYRHECPICFRIFKSGQALGGHKRSHFLVSSEERSVAIGSEISKAPGLIDLNLPAPHEEDFDVGCGFSPW</sequence>
<dbReference type="InterPro" id="IPR036236">
    <property type="entry name" value="Znf_C2H2_sf"/>
</dbReference>
<dbReference type="GO" id="GO:0008270">
    <property type="term" value="F:zinc ion binding"/>
    <property type="evidence" value="ECO:0007669"/>
    <property type="project" value="UniProtKB-KW"/>
</dbReference>
<evidence type="ECO:0000313" key="5">
    <source>
        <dbReference type="Proteomes" id="UP001345219"/>
    </source>
</evidence>
<protein>
    <recommendedName>
        <fullName evidence="3">C2H2-type domain-containing protein</fullName>
    </recommendedName>
</protein>
<keyword evidence="1" id="KW-0863">Zinc-finger</keyword>
<reference evidence="4 5" key="1">
    <citation type="journal article" date="2023" name="Hortic Res">
        <title>Pangenome of water caltrop reveals structural variations and asymmetric subgenome divergence after allopolyploidization.</title>
        <authorList>
            <person name="Zhang X."/>
            <person name="Chen Y."/>
            <person name="Wang L."/>
            <person name="Yuan Y."/>
            <person name="Fang M."/>
            <person name="Shi L."/>
            <person name="Lu R."/>
            <person name="Comes H.P."/>
            <person name="Ma Y."/>
            <person name="Chen Y."/>
            <person name="Huang G."/>
            <person name="Zhou Y."/>
            <person name="Zheng Z."/>
            <person name="Qiu Y."/>
        </authorList>
    </citation>
    <scope>NUCLEOTIDE SEQUENCE [LARGE SCALE GENOMIC DNA]</scope>
    <source>
        <tissue evidence="4">Roots</tissue>
    </source>
</reference>
<feature type="domain" description="C2H2-type" evidence="3">
    <location>
        <begin position="86"/>
        <end position="113"/>
    </location>
</feature>
<feature type="compositionally biased region" description="Polar residues" evidence="2">
    <location>
        <begin position="139"/>
        <end position="152"/>
    </location>
</feature>
<dbReference type="Pfam" id="PF13912">
    <property type="entry name" value="zf-C2H2_6"/>
    <property type="match status" value="4"/>
</dbReference>
<dbReference type="PROSITE" id="PS00028">
    <property type="entry name" value="ZINC_FINGER_C2H2_1"/>
    <property type="match status" value="3"/>
</dbReference>
<dbReference type="Proteomes" id="UP001345219">
    <property type="component" value="Chromosome 19"/>
</dbReference>
<evidence type="ECO:0000313" key="4">
    <source>
        <dbReference type="EMBL" id="KAK4741403.1"/>
    </source>
</evidence>
<dbReference type="EMBL" id="JAXIOK010000024">
    <property type="protein sequence ID" value="KAK4741403.1"/>
    <property type="molecule type" value="Genomic_DNA"/>
</dbReference>
<dbReference type="PANTHER" id="PTHR46869:SF1">
    <property type="entry name" value="C2H2-LIKE ZINC FINGER PROTEIN"/>
    <property type="match status" value="1"/>
</dbReference>
<dbReference type="AlphaFoldDB" id="A0AAN7GCX1"/>
<feature type="domain" description="C2H2-type" evidence="3">
    <location>
        <begin position="332"/>
        <end position="362"/>
    </location>
</feature>
<keyword evidence="1" id="KW-0862">Zinc</keyword>
<dbReference type="SMART" id="SM00355">
    <property type="entry name" value="ZnF_C2H2"/>
    <property type="match status" value="4"/>
</dbReference>
<dbReference type="InterPro" id="IPR013087">
    <property type="entry name" value="Znf_C2H2_type"/>
</dbReference>
<dbReference type="Gene3D" id="3.30.160.60">
    <property type="entry name" value="Classic Zinc Finger"/>
    <property type="match status" value="2"/>
</dbReference>
<evidence type="ECO:0000256" key="1">
    <source>
        <dbReference type="PROSITE-ProRule" id="PRU00042"/>
    </source>
</evidence>
<name>A0AAN7GCX1_9MYRT</name>
<evidence type="ECO:0000256" key="2">
    <source>
        <dbReference type="SAM" id="MobiDB-lite"/>
    </source>
</evidence>
<dbReference type="SUPFAM" id="SSF57667">
    <property type="entry name" value="beta-beta-alpha zinc fingers"/>
    <property type="match status" value="1"/>
</dbReference>
<dbReference type="PANTHER" id="PTHR46869">
    <property type="entry name" value="C2H2-LIKE ZINC FINGER PROTEIN"/>
    <property type="match status" value="1"/>
</dbReference>